<keyword evidence="2" id="KW-1185">Reference proteome</keyword>
<reference evidence="1 2" key="1">
    <citation type="journal article" date="2018" name="BMC Genomics">
        <title>The genome of Naegleria lovaniensis, the basis for a comparative approach to unravel pathogenicity factors of the human pathogenic amoeba N. fowleri.</title>
        <authorList>
            <person name="Liechti N."/>
            <person name="Schurch N."/>
            <person name="Bruggmann R."/>
            <person name="Wittwer M."/>
        </authorList>
    </citation>
    <scope>NUCLEOTIDE SEQUENCE [LARGE SCALE GENOMIC DNA]</scope>
    <source>
        <strain evidence="1 2">ATCC 30569</strain>
    </source>
</reference>
<dbReference type="EMBL" id="PYSW02000013">
    <property type="protein sequence ID" value="KAG2387422.1"/>
    <property type="molecule type" value="Genomic_DNA"/>
</dbReference>
<organism evidence="1 2">
    <name type="scientific">Naegleria lovaniensis</name>
    <name type="common">Amoeba</name>
    <dbReference type="NCBI Taxonomy" id="51637"/>
    <lineage>
        <taxon>Eukaryota</taxon>
        <taxon>Discoba</taxon>
        <taxon>Heterolobosea</taxon>
        <taxon>Tetramitia</taxon>
        <taxon>Eutetramitia</taxon>
        <taxon>Vahlkampfiidae</taxon>
        <taxon>Naegleria</taxon>
    </lineage>
</organism>
<accession>A0AA88GUU3</accession>
<dbReference type="RefSeq" id="XP_044551414.1">
    <property type="nucleotide sequence ID" value="XM_044691096.1"/>
</dbReference>
<dbReference type="AlphaFoldDB" id="A0AA88GUU3"/>
<comment type="caution">
    <text evidence="1">The sequence shown here is derived from an EMBL/GenBank/DDBJ whole genome shotgun (WGS) entry which is preliminary data.</text>
</comment>
<sequence length="174" mass="20900">MSLFGDYDELSEEFLFGPREPPHARWQNNTFEKDLSQFNVVQWMEHFWNDDDDHEFNDDEIPNKYQNVCGKVKSWIREDLVQAAMNQVELNDPTPTDLVLLLTLIRSHLNLDLIFYMIEFIPTWSKWKKFKAEAIHQRIIQLPSGIVKRHAKFESYWDLPFVTFHKMRLLRALT</sequence>
<protein>
    <submittedName>
        <fullName evidence="1">Uncharacterized protein</fullName>
    </submittedName>
</protein>
<proteinExistence type="predicted"/>
<gene>
    <name evidence="1" type="ORF">C9374_001754</name>
</gene>
<dbReference type="GeneID" id="68094210"/>
<evidence type="ECO:0000313" key="1">
    <source>
        <dbReference type="EMBL" id="KAG2387422.1"/>
    </source>
</evidence>
<dbReference type="Proteomes" id="UP000816034">
    <property type="component" value="Unassembled WGS sequence"/>
</dbReference>
<name>A0AA88GUU3_NAELO</name>
<evidence type="ECO:0000313" key="2">
    <source>
        <dbReference type="Proteomes" id="UP000816034"/>
    </source>
</evidence>